<accession>A0ACC8XGQ1</accession>
<dbReference type="Proteomes" id="UP000188605">
    <property type="component" value="Unassembled WGS sequence"/>
</dbReference>
<dbReference type="EMBL" id="LJDB01000006">
    <property type="protein sequence ID" value="ONI42829.1"/>
    <property type="molecule type" value="Genomic_DNA"/>
</dbReference>
<name>A0ACC8XGQ1_9FIRM</name>
<sequence>MMKIQQLLTGTILASLVASPLQVMANTQESNITEIRALYNEINQKCTVKEVISKEVTLYNDNDATSKDYKITYSPIDSNTVYDCYFEDGEIFFVFSNSRINKINYENRYYFNEGNMIRWIDDTKTTYDQDYGNYNYISEQDDILTQAYSANAKSHMNIEIIDPSHMEEIIAKSFTCFNIRDNYGKHHTVYAYADNATSEIQEILYYVDIIPPGINEGDILITGYFNLAYLDTTSNKIINYNLMNDLVPSCVDTTWDGGAIQVNTSPDLWKSRRNAYIDNTDFINIVVPESTMTVTNYMYTIRDGQICKALDKSYNGYMGAIGDITNQTDAYTFNVESYNNYEHATRYDSIIYNPQLGQFFEGPSTKW</sequence>
<proteinExistence type="predicted"/>
<protein>
    <submittedName>
        <fullName evidence="1">Uncharacterized protein</fullName>
    </submittedName>
</protein>
<keyword evidence="2" id="KW-1185">Reference proteome</keyword>
<evidence type="ECO:0000313" key="1">
    <source>
        <dbReference type="EMBL" id="ONI42829.1"/>
    </source>
</evidence>
<gene>
    <name evidence="1" type="ORF">AN396_13070</name>
</gene>
<comment type="caution">
    <text evidence="1">The sequence shown here is derived from an EMBL/GenBank/DDBJ whole genome shotgun (WGS) entry which is preliminary data.</text>
</comment>
<organism evidence="1 2">
    <name type="scientific">Candidatus Epulonipiscium fishelsonii</name>
    <dbReference type="NCBI Taxonomy" id="77094"/>
    <lineage>
        <taxon>Bacteria</taxon>
        <taxon>Bacillati</taxon>
        <taxon>Bacillota</taxon>
        <taxon>Clostridia</taxon>
        <taxon>Lachnospirales</taxon>
        <taxon>Lachnospiraceae</taxon>
        <taxon>Candidatus Epulonipiscium</taxon>
    </lineage>
</organism>
<reference evidence="1" key="1">
    <citation type="submission" date="2016-08" db="EMBL/GenBank/DDBJ databases">
        <authorList>
            <person name="Ngugi D.K."/>
            <person name="Miyake S."/>
            <person name="Stingl U."/>
        </authorList>
    </citation>
    <scope>NUCLEOTIDE SEQUENCE</scope>
    <source>
        <strain evidence="1">SCG-B11WGA-EpuloA1</strain>
    </source>
</reference>
<evidence type="ECO:0000313" key="2">
    <source>
        <dbReference type="Proteomes" id="UP000188605"/>
    </source>
</evidence>